<feature type="compositionally biased region" description="Basic and acidic residues" evidence="10">
    <location>
        <begin position="168"/>
        <end position="177"/>
    </location>
</feature>
<dbReference type="OrthoDB" id="24745at2759"/>
<organism evidence="11 12">
    <name type="scientific">Lophiotrema nucula</name>
    <dbReference type="NCBI Taxonomy" id="690887"/>
    <lineage>
        <taxon>Eukaryota</taxon>
        <taxon>Fungi</taxon>
        <taxon>Dikarya</taxon>
        <taxon>Ascomycota</taxon>
        <taxon>Pezizomycotina</taxon>
        <taxon>Dothideomycetes</taxon>
        <taxon>Pleosporomycetidae</taxon>
        <taxon>Pleosporales</taxon>
        <taxon>Lophiotremataceae</taxon>
        <taxon>Lophiotrema</taxon>
    </lineage>
</organism>
<dbReference type="Gene3D" id="3.30.70.3250">
    <property type="entry name" value="Ribonuclease P, Pop5 subunit"/>
    <property type="match status" value="1"/>
</dbReference>
<feature type="compositionally biased region" description="Acidic residues" evidence="10">
    <location>
        <begin position="181"/>
        <end position="194"/>
    </location>
</feature>
<dbReference type="GO" id="GO:0030681">
    <property type="term" value="C:multimeric ribonuclease P complex"/>
    <property type="evidence" value="ECO:0007669"/>
    <property type="project" value="TreeGrafter"/>
</dbReference>
<dbReference type="GO" id="GO:0004526">
    <property type="term" value="F:ribonuclease P activity"/>
    <property type="evidence" value="ECO:0007669"/>
    <property type="project" value="UniProtKB-EC"/>
</dbReference>
<gene>
    <name evidence="11" type="ORF">BDV96DRAFT_210920</name>
</gene>
<dbReference type="InterPro" id="IPR038085">
    <property type="entry name" value="Rnp2-like_sf"/>
</dbReference>
<dbReference type="FunFam" id="3.30.70.3250:FF:000004">
    <property type="entry name" value="Ribonuclease P/MRP protein subunit POP5"/>
    <property type="match status" value="1"/>
</dbReference>
<evidence type="ECO:0000256" key="8">
    <source>
        <dbReference type="ARBA" id="ARBA00044198"/>
    </source>
</evidence>
<sequence length="194" mass="21675">MVRVKNRYLTVNYLYTGQSRASNKNDATFPELLQFHQPTPDDFTAGKLVRAIRDGVLELFGDYGLGMVNTGLKVTYHSTATSTSIIRCPQAHYEMVWAALTFMTKLPKPNDAPVVVRVVRVSGTIKKAEEEVIRRARDLILRAKMAEAGRAEAGLVTNMLTAVDTSAHKEREREKQVLVDVDMDSAEENESESD</sequence>
<dbReference type="GO" id="GO:0033204">
    <property type="term" value="F:ribonuclease P RNA binding"/>
    <property type="evidence" value="ECO:0007669"/>
    <property type="project" value="TreeGrafter"/>
</dbReference>
<evidence type="ECO:0000256" key="5">
    <source>
        <dbReference type="ARBA" id="ARBA00022694"/>
    </source>
</evidence>
<dbReference type="Proteomes" id="UP000799770">
    <property type="component" value="Unassembled WGS sequence"/>
</dbReference>
<dbReference type="EC" id="3.1.26.5" evidence="4"/>
<proteinExistence type="inferred from homology"/>
<name>A0A6A5ZQF7_9PLEO</name>
<evidence type="ECO:0000313" key="12">
    <source>
        <dbReference type="Proteomes" id="UP000799770"/>
    </source>
</evidence>
<evidence type="ECO:0000256" key="9">
    <source>
        <dbReference type="ARBA" id="ARBA00055200"/>
    </source>
</evidence>
<evidence type="ECO:0000313" key="11">
    <source>
        <dbReference type="EMBL" id="KAF2121375.1"/>
    </source>
</evidence>
<comment type="catalytic activity">
    <reaction evidence="1">
        <text>Endonucleolytic cleavage of RNA, removing 5'-extranucleotides from tRNA precursor.</text>
        <dbReference type="EC" id="3.1.26.5"/>
    </reaction>
</comment>
<accession>A0A6A5ZQF7</accession>
<evidence type="ECO:0000256" key="3">
    <source>
        <dbReference type="ARBA" id="ARBA00010800"/>
    </source>
</evidence>
<evidence type="ECO:0000256" key="10">
    <source>
        <dbReference type="SAM" id="MobiDB-lite"/>
    </source>
</evidence>
<keyword evidence="7" id="KW-0539">Nucleus</keyword>
<reference evidence="11" key="1">
    <citation type="journal article" date="2020" name="Stud. Mycol.">
        <title>101 Dothideomycetes genomes: a test case for predicting lifestyles and emergence of pathogens.</title>
        <authorList>
            <person name="Haridas S."/>
            <person name="Albert R."/>
            <person name="Binder M."/>
            <person name="Bloem J."/>
            <person name="Labutti K."/>
            <person name="Salamov A."/>
            <person name="Andreopoulos B."/>
            <person name="Baker S."/>
            <person name="Barry K."/>
            <person name="Bills G."/>
            <person name="Bluhm B."/>
            <person name="Cannon C."/>
            <person name="Castanera R."/>
            <person name="Culley D."/>
            <person name="Daum C."/>
            <person name="Ezra D."/>
            <person name="Gonzalez J."/>
            <person name="Henrissat B."/>
            <person name="Kuo A."/>
            <person name="Liang C."/>
            <person name="Lipzen A."/>
            <person name="Lutzoni F."/>
            <person name="Magnuson J."/>
            <person name="Mondo S."/>
            <person name="Nolan M."/>
            <person name="Ohm R."/>
            <person name="Pangilinan J."/>
            <person name="Park H.-J."/>
            <person name="Ramirez L."/>
            <person name="Alfaro M."/>
            <person name="Sun H."/>
            <person name="Tritt A."/>
            <person name="Yoshinaga Y."/>
            <person name="Zwiers L.-H."/>
            <person name="Turgeon B."/>
            <person name="Goodwin S."/>
            <person name="Spatafora J."/>
            <person name="Crous P."/>
            <person name="Grigoriev I."/>
        </authorList>
    </citation>
    <scope>NUCLEOTIDE SEQUENCE</scope>
    <source>
        <strain evidence="11">CBS 627.86</strain>
    </source>
</reference>
<dbReference type="PANTHER" id="PTHR15441">
    <property type="entry name" value="RIBONUCLEASE P PROTEIN SUBUNIT P14"/>
    <property type="match status" value="1"/>
</dbReference>
<evidence type="ECO:0000256" key="6">
    <source>
        <dbReference type="ARBA" id="ARBA00022801"/>
    </source>
</evidence>
<protein>
    <recommendedName>
        <fullName evidence="8">Ribonuclease P/MRP protein subunit POP5</fullName>
        <ecNumber evidence="4">3.1.26.5</ecNumber>
    </recommendedName>
</protein>
<dbReference type="GO" id="GO:0000460">
    <property type="term" value="P:maturation of 5.8S rRNA"/>
    <property type="evidence" value="ECO:0007669"/>
    <property type="project" value="UniProtKB-ARBA"/>
</dbReference>
<keyword evidence="12" id="KW-1185">Reference proteome</keyword>
<dbReference type="EMBL" id="ML977312">
    <property type="protein sequence ID" value="KAF2121375.1"/>
    <property type="molecule type" value="Genomic_DNA"/>
</dbReference>
<dbReference type="PANTHER" id="PTHR15441:SF2">
    <property type="entry name" value="RIBONUCLEASE P_MRP PROTEIN SUBUNIT POP5"/>
    <property type="match status" value="1"/>
</dbReference>
<dbReference type="SUPFAM" id="SSF160350">
    <property type="entry name" value="Rnp2-like"/>
    <property type="match status" value="1"/>
</dbReference>
<dbReference type="GO" id="GO:0000172">
    <property type="term" value="C:ribonuclease MRP complex"/>
    <property type="evidence" value="ECO:0007669"/>
    <property type="project" value="TreeGrafter"/>
</dbReference>
<evidence type="ECO:0000256" key="1">
    <source>
        <dbReference type="ARBA" id="ARBA00000928"/>
    </source>
</evidence>
<evidence type="ECO:0000256" key="2">
    <source>
        <dbReference type="ARBA" id="ARBA00004123"/>
    </source>
</evidence>
<evidence type="ECO:0000256" key="4">
    <source>
        <dbReference type="ARBA" id="ARBA00012179"/>
    </source>
</evidence>
<dbReference type="GO" id="GO:0001682">
    <property type="term" value="P:tRNA 5'-leader removal"/>
    <property type="evidence" value="ECO:0007669"/>
    <property type="project" value="InterPro"/>
</dbReference>
<dbReference type="Pfam" id="PF01900">
    <property type="entry name" value="RNase_P_Rpp14"/>
    <property type="match status" value="1"/>
</dbReference>
<dbReference type="GO" id="GO:0005730">
    <property type="term" value="C:nucleolus"/>
    <property type="evidence" value="ECO:0007669"/>
    <property type="project" value="TreeGrafter"/>
</dbReference>
<comment type="similarity">
    <text evidence="3">Belongs to the eukaryotic/archaeal RNase P protein component 2 family.</text>
</comment>
<evidence type="ECO:0000256" key="7">
    <source>
        <dbReference type="ARBA" id="ARBA00023242"/>
    </source>
</evidence>
<comment type="subcellular location">
    <subcellularLocation>
        <location evidence="2">Nucleus</location>
    </subcellularLocation>
</comment>
<dbReference type="HAMAP" id="MF_00755">
    <property type="entry name" value="RNase_P_2"/>
    <property type="match status" value="1"/>
</dbReference>
<dbReference type="InterPro" id="IPR002759">
    <property type="entry name" value="Pop5/Rpp14/Rnp2-like"/>
</dbReference>
<keyword evidence="6" id="KW-0378">Hydrolase</keyword>
<feature type="region of interest" description="Disordered" evidence="10">
    <location>
        <begin position="168"/>
        <end position="194"/>
    </location>
</feature>
<dbReference type="AlphaFoldDB" id="A0A6A5ZQF7"/>
<keyword evidence="5" id="KW-0819">tRNA processing</keyword>
<comment type="function">
    <text evidence="9">Component of ribonuclease P, a protein complex that generates mature tRNA molecules by cleaving their 5'-ends. Also a component of RNase MRP, which cleaves pre-rRNA sequences.</text>
</comment>